<dbReference type="Proteomes" id="UP000789366">
    <property type="component" value="Unassembled WGS sequence"/>
</dbReference>
<name>A0ACA9RNB8_9GLOM</name>
<reference evidence="1" key="1">
    <citation type="submission" date="2021-06" db="EMBL/GenBank/DDBJ databases">
        <authorList>
            <person name="Kallberg Y."/>
            <person name="Tangrot J."/>
            <person name="Rosling A."/>
        </authorList>
    </citation>
    <scope>NUCLEOTIDE SEQUENCE</scope>
    <source>
        <strain evidence="1">28 12/20/2015</strain>
    </source>
</reference>
<evidence type="ECO:0000313" key="1">
    <source>
        <dbReference type="EMBL" id="CAG8799477.1"/>
    </source>
</evidence>
<gene>
    <name evidence="1" type="ORF">SPELUC_LOCUS17931</name>
</gene>
<sequence length="130" mass="15182">QKYFRICLLILMKTINQSFEAIPFIQKYFGDSNSNNPNNIGTLEIYEIMKKSNTVWLLPEIFDIEQCTVHITLQNNQQLSIPIEILSLDDSDLEKQLKDNLDLILLKSINNCDNEMELLADKIWSLFIED</sequence>
<protein>
    <submittedName>
        <fullName evidence="1">6283_t:CDS:1</fullName>
    </submittedName>
</protein>
<accession>A0ACA9RNB8</accession>
<comment type="caution">
    <text evidence="1">The sequence shown here is derived from an EMBL/GenBank/DDBJ whole genome shotgun (WGS) entry which is preliminary data.</text>
</comment>
<proteinExistence type="predicted"/>
<feature type="non-terminal residue" evidence="1">
    <location>
        <position position="1"/>
    </location>
</feature>
<dbReference type="EMBL" id="CAJVPW010078231">
    <property type="protein sequence ID" value="CAG8799477.1"/>
    <property type="molecule type" value="Genomic_DNA"/>
</dbReference>
<keyword evidence="2" id="KW-1185">Reference proteome</keyword>
<feature type="non-terminal residue" evidence="1">
    <location>
        <position position="130"/>
    </location>
</feature>
<organism evidence="1 2">
    <name type="scientific">Cetraspora pellucida</name>
    <dbReference type="NCBI Taxonomy" id="1433469"/>
    <lineage>
        <taxon>Eukaryota</taxon>
        <taxon>Fungi</taxon>
        <taxon>Fungi incertae sedis</taxon>
        <taxon>Mucoromycota</taxon>
        <taxon>Glomeromycotina</taxon>
        <taxon>Glomeromycetes</taxon>
        <taxon>Diversisporales</taxon>
        <taxon>Gigasporaceae</taxon>
        <taxon>Cetraspora</taxon>
    </lineage>
</organism>
<evidence type="ECO:0000313" key="2">
    <source>
        <dbReference type="Proteomes" id="UP000789366"/>
    </source>
</evidence>